<dbReference type="Gene3D" id="3.40.50.11660">
    <property type="entry name" value="Glycosyl transferase family 10, C-terminal domain"/>
    <property type="match status" value="1"/>
</dbReference>
<evidence type="ECO:0000256" key="1">
    <source>
        <dbReference type="ARBA" id="ARBA00004323"/>
    </source>
</evidence>
<accession>A0A6A0H2M5</accession>
<evidence type="ECO:0000256" key="4">
    <source>
        <dbReference type="ARBA" id="ARBA00022676"/>
    </source>
</evidence>
<evidence type="ECO:0000256" key="5">
    <source>
        <dbReference type="ARBA" id="ARBA00022679"/>
    </source>
</evidence>
<sequence length="195" mass="22504">MQARPEDLVKERVLVSPGITSPTTKEENQLKRILFWNHETFYFGVGRDPFLRAGCPVNSCYITTNRNEVPYQELDALVWIPLAEDRSFPPVRYGSFIRLETHRTHLRNKDYARGKTKQAAWFVSKCGAVNSGRATPALLFSRYDILPVVYGLGAYEETAPPHSFINVFDFPSVRHLADYLIYLDKNDTAYNEYFQ</sequence>
<keyword evidence="4 7" id="KW-0328">Glycosyltransferase</keyword>
<reference evidence="9" key="1">
    <citation type="submission" date="2014-08" db="EMBL/GenBank/DDBJ databases">
        <authorList>
            <person name="Murali S."/>
            <person name="Richards S."/>
            <person name="Bandaranaike D."/>
            <person name="Bellair M."/>
            <person name="Blankenburg K."/>
            <person name="Chao H."/>
            <person name="Dinh H."/>
            <person name="Doddapaneni H."/>
            <person name="Dugan-Rocha S."/>
            <person name="Elkadiri S."/>
            <person name="Gnanaolivu R."/>
            <person name="Hughes D."/>
            <person name="Lee S."/>
            <person name="Li M."/>
            <person name="Ming W."/>
            <person name="Munidasa M."/>
            <person name="Muniz J."/>
            <person name="Nguyen L."/>
            <person name="Osuji N."/>
            <person name="Pu L.-L."/>
            <person name="Puazo M."/>
            <person name="Skinner E."/>
            <person name="Qu C."/>
            <person name="Quiroz J."/>
            <person name="Raj R."/>
            <person name="Weissenberger G."/>
            <person name="Xin Y."/>
            <person name="Zou X."/>
            <person name="Han Y."/>
            <person name="Worley K."/>
            <person name="Muzny D."/>
            <person name="Gibbs R."/>
        </authorList>
    </citation>
    <scope>NUCLEOTIDE SEQUENCE</scope>
    <source>
        <strain evidence="9">HAZT.00-mixed</strain>
        <tissue evidence="9">Whole organism</tissue>
    </source>
</reference>
<dbReference type="InterPro" id="IPR001503">
    <property type="entry name" value="Glyco_trans_10"/>
</dbReference>
<keyword evidence="7" id="KW-0812">Transmembrane</keyword>
<dbReference type="EMBL" id="JQDR03008326">
    <property type="protein sequence ID" value="KAA0197302.1"/>
    <property type="molecule type" value="Genomic_DNA"/>
</dbReference>
<dbReference type="EC" id="2.4.1.-" evidence="7"/>
<dbReference type="Proteomes" id="UP000711488">
    <property type="component" value="Unassembled WGS sequence"/>
</dbReference>
<name>A0A6A0H2M5_HYAAZ</name>
<dbReference type="Pfam" id="PF00852">
    <property type="entry name" value="Glyco_transf_10"/>
    <property type="match status" value="1"/>
</dbReference>
<evidence type="ECO:0000256" key="6">
    <source>
        <dbReference type="ARBA" id="ARBA00023034"/>
    </source>
</evidence>
<comment type="subcellular location">
    <subcellularLocation>
        <location evidence="1">Golgi apparatus membrane</location>
        <topology evidence="1">Single-pass type II membrane protein</topology>
    </subcellularLocation>
    <subcellularLocation>
        <location evidence="7">Golgi apparatus</location>
        <location evidence="7">Golgi stack membrane</location>
        <topology evidence="7">Single-pass type II membrane protein</topology>
    </subcellularLocation>
</comment>
<dbReference type="OrthoDB" id="427096at2759"/>
<dbReference type="GO" id="GO:0032580">
    <property type="term" value="C:Golgi cisterna membrane"/>
    <property type="evidence" value="ECO:0007669"/>
    <property type="project" value="UniProtKB-SubCell"/>
</dbReference>
<comment type="caution">
    <text evidence="9">The sequence shown here is derived from an EMBL/GenBank/DDBJ whole genome shotgun (WGS) entry which is preliminary data.</text>
</comment>
<evidence type="ECO:0000256" key="3">
    <source>
        <dbReference type="ARBA" id="ARBA00008919"/>
    </source>
</evidence>
<evidence type="ECO:0000256" key="7">
    <source>
        <dbReference type="RuleBase" id="RU003832"/>
    </source>
</evidence>
<keyword evidence="5 7" id="KW-0808">Transferase</keyword>
<dbReference type="InterPro" id="IPR055270">
    <property type="entry name" value="Glyco_tran_10_C"/>
</dbReference>
<dbReference type="SUPFAM" id="SSF53756">
    <property type="entry name" value="UDP-Glycosyltransferase/glycogen phosphorylase"/>
    <property type="match status" value="1"/>
</dbReference>
<keyword evidence="7" id="KW-0472">Membrane</keyword>
<gene>
    <name evidence="9" type="ORF">HAZT_HAZT006526</name>
</gene>
<evidence type="ECO:0000256" key="2">
    <source>
        <dbReference type="ARBA" id="ARBA00004922"/>
    </source>
</evidence>
<dbReference type="GO" id="GO:0000139">
    <property type="term" value="C:Golgi membrane"/>
    <property type="evidence" value="ECO:0007669"/>
    <property type="project" value="UniProtKB-SubCell"/>
</dbReference>
<dbReference type="UniPathway" id="UPA00378"/>
<dbReference type="GO" id="GO:0008417">
    <property type="term" value="F:fucosyltransferase activity"/>
    <property type="evidence" value="ECO:0007669"/>
    <property type="project" value="InterPro"/>
</dbReference>
<comment type="pathway">
    <text evidence="2">Protein modification; protein glycosylation.</text>
</comment>
<keyword evidence="6 7" id="KW-0333">Golgi apparatus</keyword>
<dbReference type="PANTHER" id="PTHR48438:SF1">
    <property type="entry name" value="ALPHA-(1,3)-FUCOSYLTRANSFERASE C-RELATED"/>
    <property type="match status" value="1"/>
</dbReference>
<proteinExistence type="inferred from homology"/>
<feature type="domain" description="Fucosyltransferase C-terminal" evidence="8">
    <location>
        <begin position="143"/>
        <end position="195"/>
    </location>
</feature>
<protein>
    <recommendedName>
        <fullName evidence="7">Fucosyltransferase</fullName>
        <ecNumber evidence="7">2.4.1.-</ecNumber>
    </recommendedName>
</protein>
<reference evidence="9" key="3">
    <citation type="submission" date="2019-06" db="EMBL/GenBank/DDBJ databases">
        <authorList>
            <person name="Poynton C."/>
            <person name="Hasenbein S."/>
            <person name="Benoit J.B."/>
            <person name="Sepulveda M.S."/>
            <person name="Poelchau M.F."/>
            <person name="Murali S.C."/>
            <person name="Chen S."/>
            <person name="Glastad K.M."/>
            <person name="Werren J.H."/>
            <person name="Vineis J.H."/>
            <person name="Bowen J.L."/>
            <person name="Friedrich M."/>
            <person name="Jones J."/>
            <person name="Robertson H.M."/>
            <person name="Feyereisen R."/>
            <person name="Mechler-Hickson A."/>
            <person name="Mathers N."/>
            <person name="Lee C.E."/>
            <person name="Colbourne J.K."/>
            <person name="Biales A."/>
            <person name="Johnston J.S."/>
            <person name="Wellborn G.A."/>
            <person name="Rosendale A.J."/>
            <person name="Cridge A.G."/>
            <person name="Munoz-Torres M.C."/>
            <person name="Bain P.A."/>
            <person name="Manny A.R."/>
            <person name="Major K.M."/>
            <person name="Lambert F.N."/>
            <person name="Vulpe C.D."/>
            <person name="Tuck P."/>
            <person name="Blalock B.J."/>
            <person name="Lin Y.-Y."/>
            <person name="Smith M.E."/>
            <person name="Ochoa-Acuna H."/>
            <person name="Chen M.-J.M."/>
            <person name="Childers C.P."/>
            <person name="Qu J."/>
            <person name="Dugan S."/>
            <person name="Lee S.L."/>
            <person name="Chao H."/>
            <person name="Dinh H."/>
            <person name="Han Y."/>
            <person name="Doddapaneni H."/>
            <person name="Worley K.C."/>
            <person name="Muzny D.M."/>
            <person name="Gibbs R.A."/>
            <person name="Richards S."/>
        </authorList>
    </citation>
    <scope>NUCLEOTIDE SEQUENCE</scope>
    <source>
        <strain evidence="9">HAZT.00-mixed</strain>
        <tissue evidence="9">Whole organism</tissue>
    </source>
</reference>
<dbReference type="AlphaFoldDB" id="A0A6A0H2M5"/>
<evidence type="ECO:0000313" key="9">
    <source>
        <dbReference type="EMBL" id="KAA0197302.1"/>
    </source>
</evidence>
<organism evidence="9">
    <name type="scientific">Hyalella azteca</name>
    <name type="common">Amphipod</name>
    <dbReference type="NCBI Taxonomy" id="294128"/>
    <lineage>
        <taxon>Eukaryota</taxon>
        <taxon>Metazoa</taxon>
        <taxon>Ecdysozoa</taxon>
        <taxon>Arthropoda</taxon>
        <taxon>Crustacea</taxon>
        <taxon>Multicrustacea</taxon>
        <taxon>Malacostraca</taxon>
        <taxon>Eumalacostraca</taxon>
        <taxon>Peracarida</taxon>
        <taxon>Amphipoda</taxon>
        <taxon>Senticaudata</taxon>
        <taxon>Talitrida</taxon>
        <taxon>Talitroidea</taxon>
        <taxon>Hyalellidae</taxon>
        <taxon>Hyalella</taxon>
    </lineage>
</organism>
<reference evidence="9" key="2">
    <citation type="journal article" date="2018" name="Environ. Sci. Technol.">
        <title>The Toxicogenome of Hyalella azteca: A Model for Sediment Ecotoxicology and Evolutionary Toxicology.</title>
        <authorList>
            <person name="Poynton H.C."/>
            <person name="Hasenbein S."/>
            <person name="Benoit J.B."/>
            <person name="Sepulveda M.S."/>
            <person name="Poelchau M.F."/>
            <person name="Hughes D.S.T."/>
            <person name="Murali S.C."/>
            <person name="Chen S."/>
            <person name="Glastad K.M."/>
            <person name="Goodisman M.A.D."/>
            <person name="Werren J.H."/>
            <person name="Vineis J.H."/>
            <person name="Bowen J.L."/>
            <person name="Friedrich M."/>
            <person name="Jones J."/>
            <person name="Robertson H.M."/>
            <person name="Feyereisen R."/>
            <person name="Mechler-Hickson A."/>
            <person name="Mathers N."/>
            <person name="Lee C.E."/>
            <person name="Colbourne J.K."/>
            <person name="Biales A."/>
            <person name="Johnston J.S."/>
            <person name="Wellborn G.A."/>
            <person name="Rosendale A.J."/>
            <person name="Cridge A.G."/>
            <person name="Munoz-Torres M.C."/>
            <person name="Bain P.A."/>
            <person name="Manny A.R."/>
            <person name="Major K.M."/>
            <person name="Lambert F.N."/>
            <person name="Vulpe C.D."/>
            <person name="Tuck P."/>
            <person name="Blalock B.J."/>
            <person name="Lin Y.Y."/>
            <person name="Smith M.E."/>
            <person name="Ochoa-Acuna H."/>
            <person name="Chen M.M."/>
            <person name="Childers C.P."/>
            <person name="Qu J."/>
            <person name="Dugan S."/>
            <person name="Lee S.L."/>
            <person name="Chao H."/>
            <person name="Dinh H."/>
            <person name="Han Y."/>
            <person name="Doddapaneni H."/>
            <person name="Worley K.C."/>
            <person name="Muzny D.M."/>
            <person name="Gibbs R.A."/>
            <person name="Richards S."/>
        </authorList>
    </citation>
    <scope>NUCLEOTIDE SEQUENCE</scope>
    <source>
        <strain evidence="9">HAZT.00-mixed</strain>
        <tissue evidence="9">Whole organism</tissue>
    </source>
</reference>
<dbReference type="InterPro" id="IPR038577">
    <property type="entry name" value="GT10-like_C_sf"/>
</dbReference>
<comment type="similarity">
    <text evidence="3 7">Belongs to the glycosyltransferase 10 family.</text>
</comment>
<dbReference type="PANTHER" id="PTHR48438">
    <property type="entry name" value="ALPHA-(1,3)-FUCOSYLTRANSFERASE C-RELATED"/>
    <property type="match status" value="1"/>
</dbReference>
<evidence type="ECO:0000259" key="8">
    <source>
        <dbReference type="Pfam" id="PF00852"/>
    </source>
</evidence>